<dbReference type="AlphaFoldDB" id="A0A183M8R5"/>
<name>A0A183M8R5_9TREM</name>
<evidence type="ECO:0000313" key="1">
    <source>
        <dbReference type="EMBL" id="VDP00336.1"/>
    </source>
</evidence>
<evidence type="ECO:0000313" key="2">
    <source>
        <dbReference type="Proteomes" id="UP000277204"/>
    </source>
</evidence>
<dbReference type="PANTHER" id="PTHR47027">
    <property type="entry name" value="REVERSE TRANSCRIPTASE DOMAIN-CONTAINING PROTEIN"/>
    <property type="match status" value="1"/>
</dbReference>
<dbReference type="Proteomes" id="UP000277204">
    <property type="component" value="Unassembled WGS sequence"/>
</dbReference>
<sequence length="268" mass="30273">MKSDLYNKPPLQSIQVTAVGDLRSVDVTGPSLQTDLLKETTIENNWERIKEAIVPCRKVLGGNKHHYNEWISIETLAKIQEENKETANKQAMNSIKADKQKYMGKLAQTVEKVAIEVNVIQLSDTTNKQTGRYYKPERPVKDKKDKPITEAQEQRNRWVNTGKLLNESTPLNRTADRLIPMEARNTARMQLDYSDFADDLALLSHTHEQMQMKTTSVAAASAALGLNIHKGRNKILKYNTEYTDSITFDGEALEEVGTFMYLGSSING</sequence>
<accession>A0A183M8R5</accession>
<gene>
    <name evidence="1" type="ORF">SMRZ_LOCUS12440</name>
</gene>
<proteinExistence type="predicted"/>
<protein>
    <submittedName>
        <fullName evidence="1">Uncharacterized protein</fullName>
    </submittedName>
</protein>
<dbReference type="EMBL" id="UZAI01007815">
    <property type="protein sequence ID" value="VDP00336.1"/>
    <property type="molecule type" value="Genomic_DNA"/>
</dbReference>
<keyword evidence="2" id="KW-1185">Reference proteome</keyword>
<organism evidence="1 2">
    <name type="scientific">Schistosoma margrebowiei</name>
    <dbReference type="NCBI Taxonomy" id="48269"/>
    <lineage>
        <taxon>Eukaryota</taxon>
        <taxon>Metazoa</taxon>
        <taxon>Spiralia</taxon>
        <taxon>Lophotrochozoa</taxon>
        <taxon>Platyhelminthes</taxon>
        <taxon>Trematoda</taxon>
        <taxon>Digenea</taxon>
        <taxon>Strigeidida</taxon>
        <taxon>Schistosomatoidea</taxon>
        <taxon>Schistosomatidae</taxon>
        <taxon>Schistosoma</taxon>
    </lineage>
</organism>
<reference evidence="1 2" key="1">
    <citation type="submission" date="2018-11" db="EMBL/GenBank/DDBJ databases">
        <authorList>
            <consortium name="Pathogen Informatics"/>
        </authorList>
    </citation>
    <scope>NUCLEOTIDE SEQUENCE [LARGE SCALE GENOMIC DNA]</scope>
    <source>
        <strain evidence="1 2">Zambia</strain>
    </source>
</reference>
<dbReference type="PANTHER" id="PTHR47027:SF20">
    <property type="entry name" value="REVERSE TRANSCRIPTASE-LIKE PROTEIN WITH RNA-DIRECTED DNA POLYMERASE DOMAIN"/>
    <property type="match status" value="1"/>
</dbReference>